<name>A0ABR9LAM6_9PSEU</name>
<organism evidence="1 2">
    <name type="scientific">Amycolatopsis roodepoortensis</name>
    <dbReference type="NCBI Taxonomy" id="700274"/>
    <lineage>
        <taxon>Bacteria</taxon>
        <taxon>Bacillati</taxon>
        <taxon>Actinomycetota</taxon>
        <taxon>Actinomycetes</taxon>
        <taxon>Pseudonocardiales</taxon>
        <taxon>Pseudonocardiaceae</taxon>
        <taxon>Amycolatopsis</taxon>
    </lineage>
</organism>
<comment type="caution">
    <text evidence="1">The sequence shown here is derived from an EMBL/GenBank/DDBJ whole genome shotgun (WGS) entry which is preliminary data.</text>
</comment>
<reference evidence="1 2" key="1">
    <citation type="submission" date="2020-10" db="EMBL/GenBank/DDBJ databases">
        <title>Sequencing the genomes of 1000 actinobacteria strains.</title>
        <authorList>
            <person name="Klenk H.-P."/>
        </authorList>
    </citation>
    <scope>NUCLEOTIDE SEQUENCE [LARGE SCALE GENOMIC DNA]</scope>
    <source>
        <strain evidence="1 2">DSM 46661</strain>
    </source>
</reference>
<gene>
    <name evidence="1" type="ORF">H4W30_004794</name>
</gene>
<accession>A0ABR9LAM6</accession>
<protein>
    <submittedName>
        <fullName evidence="1">Uncharacterized protein</fullName>
    </submittedName>
</protein>
<evidence type="ECO:0000313" key="2">
    <source>
        <dbReference type="Proteomes" id="UP000656548"/>
    </source>
</evidence>
<keyword evidence="2" id="KW-1185">Reference proteome</keyword>
<dbReference type="RefSeq" id="WP_192744857.1">
    <property type="nucleotide sequence ID" value="NZ_JADBEJ010000005.1"/>
</dbReference>
<dbReference type="Proteomes" id="UP000656548">
    <property type="component" value="Unassembled WGS sequence"/>
</dbReference>
<evidence type="ECO:0000313" key="1">
    <source>
        <dbReference type="EMBL" id="MBE1577734.1"/>
    </source>
</evidence>
<dbReference type="EMBL" id="JADBEJ010000005">
    <property type="protein sequence ID" value="MBE1577734.1"/>
    <property type="molecule type" value="Genomic_DNA"/>
</dbReference>
<proteinExistence type="predicted"/>
<sequence length="79" mass="8888">MTRYLVRRPTDPPLLGLDSFADDALARRWFLSPRSYAVARFERLRAGFSLNYAAVRLATGVTDHLAGLELGLRLPSRRG</sequence>